<evidence type="ECO:0000259" key="14">
    <source>
        <dbReference type="Pfam" id="PF02879"/>
    </source>
</evidence>
<evidence type="ECO:0000256" key="11">
    <source>
        <dbReference type="ARBA" id="ARBA00041467"/>
    </source>
</evidence>
<dbReference type="InterPro" id="IPR036900">
    <property type="entry name" value="A-D-PHexomutase_C_sf"/>
</dbReference>
<evidence type="ECO:0000256" key="6">
    <source>
        <dbReference type="ARBA" id="ARBA00022723"/>
    </source>
</evidence>
<evidence type="ECO:0000259" key="13">
    <source>
        <dbReference type="Pfam" id="PF02878"/>
    </source>
</evidence>
<dbReference type="GO" id="GO:0004614">
    <property type="term" value="F:phosphoglucomutase activity"/>
    <property type="evidence" value="ECO:0007669"/>
    <property type="project" value="UniProtKB-EC"/>
</dbReference>
<feature type="domain" description="Alpha-D-phosphohexomutase alpha/beta/alpha" evidence="14">
    <location>
        <begin position="206"/>
        <end position="308"/>
    </location>
</feature>
<feature type="domain" description="Alpha-D-phosphohexomutase alpha/beta/alpha" evidence="13">
    <location>
        <begin position="41"/>
        <end position="175"/>
    </location>
</feature>
<keyword evidence="8 16" id="KW-0413">Isomerase</keyword>
<name>A0ABT9VHN7_9BACI</name>
<comment type="pathway">
    <text evidence="2">Glycolipid metabolism; diglucosyl-diacylglycerol biosynthesis.</text>
</comment>
<feature type="domain" description="Alpha-D-phosphohexomutase alpha/beta/alpha" evidence="15">
    <location>
        <begin position="319"/>
        <end position="440"/>
    </location>
</feature>
<comment type="caution">
    <text evidence="16">The sequence shown here is derived from an EMBL/GenBank/DDBJ whole genome shotgun (WGS) entry which is preliminary data.</text>
</comment>
<evidence type="ECO:0000256" key="3">
    <source>
        <dbReference type="ARBA" id="ARBA00005189"/>
    </source>
</evidence>
<dbReference type="InterPro" id="IPR016066">
    <property type="entry name" value="A-D-PHexomutase_CS"/>
</dbReference>
<evidence type="ECO:0000256" key="4">
    <source>
        <dbReference type="ARBA" id="ARBA00010231"/>
    </source>
</evidence>
<dbReference type="InterPro" id="IPR005845">
    <property type="entry name" value="A-D-PHexomutase_a/b/a-II"/>
</dbReference>
<dbReference type="Gene3D" id="3.30.310.50">
    <property type="entry name" value="Alpha-D-phosphohexomutase, C-terminal domain"/>
    <property type="match status" value="1"/>
</dbReference>
<dbReference type="PROSITE" id="PS00710">
    <property type="entry name" value="PGM_PMM"/>
    <property type="match status" value="1"/>
</dbReference>
<evidence type="ECO:0000256" key="8">
    <source>
        <dbReference type="ARBA" id="ARBA00023235"/>
    </source>
</evidence>
<dbReference type="PANTHER" id="PTHR45745">
    <property type="entry name" value="PHOSPHOMANNOMUTASE 45A"/>
    <property type="match status" value="1"/>
</dbReference>
<dbReference type="InterPro" id="IPR005844">
    <property type="entry name" value="A-D-PHexomutase_a/b/a-I"/>
</dbReference>
<dbReference type="CDD" id="cd05799">
    <property type="entry name" value="PGM2"/>
    <property type="match status" value="1"/>
</dbReference>
<dbReference type="PRINTS" id="PR00509">
    <property type="entry name" value="PGMPMM"/>
</dbReference>
<accession>A0ABT9VHN7</accession>
<gene>
    <name evidence="16" type="ORF">J2S77_002485</name>
</gene>
<sequence>MNWQDQYQRWKNDQDLEPQLKEALHNMNENEIEAAFSGTLEFGTGGMRGVLGPGTNRMNVYTVRKAAKGLALYLEEQGMADRGVAVAYDSRYQSREFAVETAKVLGVHGIKTYVFTGVRPTPTLSFAVRHLEAGAGVMITASHNPPEYNGYKVYNEQGAQLPPAQADQMIEQVNTVADELAIAVKDQSEIEAEGLINWIDEAVDEAYLRELKSITYRDDVKRDLSIVFTSLHGTAHNLATRSLAQAGFDHVFAVSEQVEEDPEFSTVKSPNPEEHQAFEYAIAKGQDVDADVLVATDPDADRLGVAAKKADGEYHVLTGNQLGALMLDYKLANMDDVPRNSVMINTIVTSQLGKAVADHYNVTTEHTLTGFKFIAEKIEEYNQSGAHEFVFGYEESYGYLVEDFARDKDAIQSTLLACEMAAYYREQGMTLFDALEQFFERHGYYFEDLHSLKLEGTDGPEQINAIMEDFRFNPVEGAIAVEDYLTGKRTYLESGESVDLNLPASNVVKFWLDDDTWCCLRPSGTEPKMKFYFAVKGETREAADERLKQLKDRVLERL</sequence>
<dbReference type="Gene3D" id="3.40.120.10">
    <property type="entry name" value="Alpha-D-Glucose-1,6-Bisphosphate, subunit A, domain 3"/>
    <property type="match status" value="3"/>
</dbReference>
<dbReference type="InterPro" id="IPR016055">
    <property type="entry name" value="A-D-PHexomutase_a/b/a-I/II/III"/>
</dbReference>
<evidence type="ECO:0000256" key="5">
    <source>
        <dbReference type="ARBA" id="ARBA00022553"/>
    </source>
</evidence>
<dbReference type="Pfam" id="PF02880">
    <property type="entry name" value="PGM_PMM_III"/>
    <property type="match status" value="1"/>
</dbReference>
<dbReference type="Proteomes" id="UP001224359">
    <property type="component" value="Unassembled WGS sequence"/>
</dbReference>
<protein>
    <recommendedName>
        <fullName evidence="9">Phosphoglucomutase</fullName>
    </recommendedName>
    <alternativeName>
        <fullName evidence="11">Alpha-phosphoglucomutase</fullName>
    </alternativeName>
    <alternativeName>
        <fullName evidence="10">Glucose phosphomutase</fullName>
    </alternativeName>
</protein>
<dbReference type="InterPro" id="IPR005846">
    <property type="entry name" value="A-D-PHexomutase_a/b/a-III"/>
</dbReference>
<evidence type="ECO:0000313" key="17">
    <source>
        <dbReference type="Proteomes" id="UP001224359"/>
    </source>
</evidence>
<evidence type="ECO:0000256" key="10">
    <source>
        <dbReference type="ARBA" id="ARBA00041398"/>
    </source>
</evidence>
<evidence type="ECO:0000256" key="9">
    <source>
        <dbReference type="ARBA" id="ARBA00039995"/>
    </source>
</evidence>
<keyword evidence="5" id="KW-0597">Phosphoprotein</keyword>
<dbReference type="InterPro" id="IPR005841">
    <property type="entry name" value="Alpha-D-phosphohexomutase_SF"/>
</dbReference>
<dbReference type="EMBL" id="JAUSTQ010000012">
    <property type="protein sequence ID" value="MDQ0160481.1"/>
    <property type="molecule type" value="Genomic_DNA"/>
</dbReference>
<comment type="pathway">
    <text evidence="3">Lipid metabolism.</text>
</comment>
<evidence type="ECO:0000256" key="1">
    <source>
        <dbReference type="ARBA" id="ARBA00001946"/>
    </source>
</evidence>
<comment type="similarity">
    <text evidence="4 12">Belongs to the phosphohexose mutase family.</text>
</comment>
<dbReference type="SUPFAM" id="SSF55957">
    <property type="entry name" value="Phosphoglucomutase, C-terminal domain"/>
    <property type="match status" value="1"/>
</dbReference>
<keyword evidence="17" id="KW-1185">Reference proteome</keyword>
<evidence type="ECO:0000256" key="2">
    <source>
        <dbReference type="ARBA" id="ARBA00005164"/>
    </source>
</evidence>
<organism evidence="16 17">
    <name type="scientific">Alkalibacillus salilacus</name>
    <dbReference type="NCBI Taxonomy" id="284582"/>
    <lineage>
        <taxon>Bacteria</taxon>
        <taxon>Bacillati</taxon>
        <taxon>Bacillota</taxon>
        <taxon>Bacilli</taxon>
        <taxon>Bacillales</taxon>
        <taxon>Bacillaceae</taxon>
        <taxon>Alkalibacillus</taxon>
    </lineage>
</organism>
<keyword evidence="7 12" id="KW-0460">Magnesium</keyword>
<proteinExistence type="inferred from homology"/>
<dbReference type="Pfam" id="PF02879">
    <property type="entry name" value="PGM_PMM_II"/>
    <property type="match status" value="1"/>
</dbReference>
<evidence type="ECO:0000259" key="15">
    <source>
        <dbReference type="Pfam" id="PF02880"/>
    </source>
</evidence>
<dbReference type="PANTHER" id="PTHR45745:SF1">
    <property type="entry name" value="PHOSPHOGLUCOMUTASE 2B-RELATED"/>
    <property type="match status" value="1"/>
</dbReference>
<dbReference type="Pfam" id="PF02878">
    <property type="entry name" value="PGM_PMM_I"/>
    <property type="match status" value="1"/>
</dbReference>
<comment type="cofactor">
    <cofactor evidence="1">
        <name>Mg(2+)</name>
        <dbReference type="ChEBI" id="CHEBI:18420"/>
    </cofactor>
</comment>
<evidence type="ECO:0000256" key="12">
    <source>
        <dbReference type="RuleBase" id="RU004326"/>
    </source>
</evidence>
<dbReference type="RefSeq" id="WP_306977750.1">
    <property type="nucleotide sequence ID" value="NZ_JAUSTQ010000012.1"/>
</dbReference>
<evidence type="ECO:0000313" key="16">
    <source>
        <dbReference type="EMBL" id="MDQ0160481.1"/>
    </source>
</evidence>
<keyword evidence="6 12" id="KW-0479">Metal-binding</keyword>
<evidence type="ECO:0000256" key="7">
    <source>
        <dbReference type="ARBA" id="ARBA00022842"/>
    </source>
</evidence>
<dbReference type="SUPFAM" id="SSF53738">
    <property type="entry name" value="Phosphoglucomutase, first 3 domains"/>
    <property type="match status" value="3"/>
</dbReference>
<reference evidence="16 17" key="1">
    <citation type="submission" date="2023-07" db="EMBL/GenBank/DDBJ databases">
        <title>Genomic Encyclopedia of Type Strains, Phase IV (KMG-IV): sequencing the most valuable type-strain genomes for metagenomic binning, comparative biology and taxonomic classification.</title>
        <authorList>
            <person name="Goeker M."/>
        </authorList>
    </citation>
    <scope>NUCLEOTIDE SEQUENCE [LARGE SCALE GENOMIC DNA]</scope>
    <source>
        <strain evidence="16 17">DSM 16460</strain>
    </source>
</reference>